<dbReference type="InterPro" id="IPR036890">
    <property type="entry name" value="HATPase_C_sf"/>
</dbReference>
<evidence type="ECO:0000256" key="8">
    <source>
        <dbReference type="ARBA" id="ARBA00022840"/>
    </source>
</evidence>
<protein>
    <recommendedName>
        <fullName evidence="3">histidine kinase</fullName>
        <ecNumber evidence="3">2.7.13.3</ecNumber>
    </recommendedName>
</protein>
<feature type="transmembrane region" description="Helical" evidence="10">
    <location>
        <begin position="178"/>
        <end position="200"/>
    </location>
</feature>
<dbReference type="PANTHER" id="PTHR42878:SF7">
    <property type="entry name" value="SENSOR HISTIDINE KINASE GLRK"/>
    <property type="match status" value="1"/>
</dbReference>
<dbReference type="InterPro" id="IPR036097">
    <property type="entry name" value="HisK_dim/P_sf"/>
</dbReference>
<comment type="catalytic activity">
    <reaction evidence="1">
        <text>ATP + protein L-histidine = ADP + protein N-phospho-L-histidine.</text>
        <dbReference type="EC" id="2.7.13.3"/>
    </reaction>
</comment>
<keyword evidence="10" id="KW-1133">Transmembrane helix</keyword>
<dbReference type="SUPFAM" id="SSF47384">
    <property type="entry name" value="Homodimeric domain of signal transducing histidine kinase"/>
    <property type="match status" value="1"/>
</dbReference>
<dbReference type="Pfam" id="PF02518">
    <property type="entry name" value="HATPase_c"/>
    <property type="match status" value="1"/>
</dbReference>
<keyword evidence="10" id="KW-0812">Transmembrane</keyword>
<dbReference type="Proteomes" id="UP000886860">
    <property type="component" value="Unassembled WGS sequence"/>
</dbReference>
<evidence type="ECO:0000256" key="1">
    <source>
        <dbReference type="ARBA" id="ARBA00000085"/>
    </source>
</evidence>
<feature type="domain" description="HAMP" evidence="12">
    <location>
        <begin position="206"/>
        <end position="258"/>
    </location>
</feature>
<dbReference type="PANTHER" id="PTHR42878">
    <property type="entry name" value="TWO-COMPONENT HISTIDINE KINASE"/>
    <property type="match status" value="1"/>
</dbReference>
<evidence type="ECO:0000256" key="9">
    <source>
        <dbReference type="ARBA" id="ARBA00023012"/>
    </source>
</evidence>
<evidence type="ECO:0000256" key="3">
    <source>
        <dbReference type="ARBA" id="ARBA00012438"/>
    </source>
</evidence>
<dbReference type="InterPro" id="IPR003594">
    <property type="entry name" value="HATPase_dom"/>
</dbReference>
<dbReference type="SMART" id="SM00304">
    <property type="entry name" value="HAMP"/>
    <property type="match status" value="1"/>
</dbReference>
<dbReference type="EMBL" id="DVKS01000068">
    <property type="protein sequence ID" value="HIT41273.1"/>
    <property type="molecule type" value="Genomic_DNA"/>
</dbReference>
<sequence length="489" mass="54414">MPLKKRMFGWNMTILIAALFSLMGIILGVAVLFEDSLERQIHGLSLARLEPHVTEAAQLMENGLSGQETVWLKEDGLRLLEEWGYQTAVIRKEQVISGSGDEAMAHLAEVLEELRAGTADGEPVGNQGDGGRGTEILVYHGATIVRTAPGEDGAFFAAVYFPEEGDTDSSLRASFSSFLGAVLLIGTGAIAVLVILAAFFTRRMNRVVMEPIELLTAGAGRVKEGVLDEDISYQGEAEFEQVCRAFNEMQRTILEDQKQRARTEQARTDMVTGISHDLRTPLTSIRGYIKGILDGVADTDARRRTYLQTAYEATEEMDVLLQKLFDFSRMESGQMPFHLVKVDLGEYAAAYVAQKEAAADPDRLKFRLTISGEYLPEVPVDVEQVRRILDNLLENSLKYAGTVPVQVDLEVKEEEKGILLVWKDNGQGVPEEKLGRIFERFYRCDESRKEKGSGVGLYVVKYIMERLGGWVKAENENGLKLTLFFPKEA</sequence>
<evidence type="ECO:0000259" key="12">
    <source>
        <dbReference type="PROSITE" id="PS50885"/>
    </source>
</evidence>
<dbReference type="Pfam" id="PF00512">
    <property type="entry name" value="HisKA"/>
    <property type="match status" value="1"/>
</dbReference>
<keyword evidence="5" id="KW-0808">Transferase</keyword>
<dbReference type="GO" id="GO:0007234">
    <property type="term" value="P:osmosensory signaling via phosphorelay pathway"/>
    <property type="evidence" value="ECO:0007669"/>
    <property type="project" value="TreeGrafter"/>
</dbReference>
<dbReference type="InterPro" id="IPR003660">
    <property type="entry name" value="HAMP_dom"/>
</dbReference>
<dbReference type="InterPro" id="IPR005467">
    <property type="entry name" value="His_kinase_dom"/>
</dbReference>
<evidence type="ECO:0000259" key="11">
    <source>
        <dbReference type="PROSITE" id="PS50109"/>
    </source>
</evidence>
<dbReference type="CDD" id="cd06225">
    <property type="entry name" value="HAMP"/>
    <property type="match status" value="1"/>
</dbReference>
<evidence type="ECO:0000256" key="2">
    <source>
        <dbReference type="ARBA" id="ARBA00004370"/>
    </source>
</evidence>
<dbReference type="PRINTS" id="PR00344">
    <property type="entry name" value="BCTRLSENSOR"/>
</dbReference>
<reference evidence="13" key="1">
    <citation type="submission" date="2020-10" db="EMBL/GenBank/DDBJ databases">
        <authorList>
            <person name="Gilroy R."/>
        </authorList>
    </citation>
    <scope>NUCLEOTIDE SEQUENCE</scope>
    <source>
        <strain evidence="13">CHK123-3438</strain>
    </source>
</reference>
<dbReference type="EC" id="2.7.13.3" evidence="3"/>
<dbReference type="SUPFAM" id="SSF55874">
    <property type="entry name" value="ATPase domain of HSP90 chaperone/DNA topoisomerase II/histidine kinase"/>
    <property type="match status" value="1"/>
</dbReference>
<organism evidence="13 14">
    <name type="scientific">Candidatus Caccovicinus merdipullorum</name>
    <dbReference type="NCBI Taxonomy" id="2840724"/>
    <lineage>
        <taxon>Bacteria</taxon>
        <taxon>Bacillati</taxon>
        <taxon>Bacillota</taxon>
        <taxon>Clostridia</taxon>
        <taxon>Eubacteriales</taxon>
        <taxon>Candidatus Caccovicinus</taxon>
    </lineage>
</organism>
<evidence type="ECO:0000256" key="6">
    <source>
        <dbReference type="ARBA" id="ARBA00022741"/>
    </source>
</evidence>
<dbReference type="InterPro" id="IPR050351">
    <property type="entry name" value="BphY/WalK/GraS-like"/>
</dbReference>
<keyword evidence="8" id="KW-0067">ATP-binding</keyword>
<dbReference type="InterPro" id="IPR003661">
    <property type="entry name" value="HisK_dim/P_dom"/>
</dbReference>
<keyword evidence="4" id="KW-0597">Phosphoprotein</keyword>
<evidence type="ECO:0000256" key="4">
    <source>
        <dbReference type="ARBA" id="ARBA00022553"/>
    </source>
</evidence>
<reference evidence="13" key="2">
    <citation type="journal article" date="2021" name="PeerJ">
        <title>Extensive microbial diversity within the chicken gut microbiome revealed by metagenomics and culture.</title>
        <authorList>
            <person name="Gilroy R."/>
            <person name="Ravi A."/>
            <person name="Getino M."/>
            <person name="Pursley I."/>
            <person name="Horton D.L."/>
            <person name="Alikhan N.F."/>
            <person name="Baker D."/>
            <person name="Gharbi K."/>
            <person name="Hall N."/>
            <person name="Watson M."/>
            <person name="Adriaenssens E.M."/>
            <person name="Foster-Nyarko E."/>
            <person name="Jarju S."/>
            <person name="Secka A."/>
            <person name="Antonio M."/>
            <person name="Oren A."/>
            <person name="Chaudhuri R.R."/>
            <person name="La Ragione R."/>
            <person name="Hildebrand F."/>
            <person name="Pallen M.J."/>
        </authorList>
    </citation>
    <scope>NUCLEOTIDE SEQUENCE</scope>
    <source>
        <strain evidence="13">CHK123-3438</strain>
    </source>
</reference>
<dbReference type="GO" id="GO:0000156">
    <property type="term" value="F:phosphorelay response regulator activity"/>
    <property type="evidence" value="ECO:0007669"/>
    <property type="project" value="TreeGrafter"/>
</dbReference>
<dbReference type="CDD" id="cd00082">
    <property type="entry name" value="HisKA"/>
    <property type="match status" value="1"/>
</dbReference>
<dbReference type="SMART" id="SM00388">
    <property type="entry name" value="HisKA"/>
    <property type="match status" value="1"/>
</dbReference>
<evidence type="ECO:0000313" key="14">
    <source>
        <dbReference type="Proteomes" id="UP000886860"/>
    </source>
</evidence>
<dbReference type="SUPFAM" id="SSF158472">
    <property type="entry name" value="HAMP domain-like"/>
    <property type="match status" value="1"/>
</dbReference>
<feature type="domain" description="Histidine kinase" evidence="11">
    <location>
        <begin position="273"/>
        <end position="489"/>
    </location>
</feature>
<dbReference type="CDD" id="cd00075">
    <property type="entry name" value="HATPase"/>
    <property type="match status" value="1"/>
</dbReference>
<dbReference type="GO" id="GO:0000155">
    <property type="term" value="F:phosphorelay sensor kinase activity"/>
    <property type="evidence" value="ECO:0007669"/>
    <property type="project" value="InterPro"/>
</dbReference>
<comment type="caution">
    <text evidence="13">The sequence shown here is derived from an EMBL/GenBank/DDBJ whole genome shotgun (WGS) entry which is preliminary data.</text>
</comment>
<accession>A0A9D1GI52</accession>
<evidence type="ECO:0000313" key="13">
    <source>
        <dbReference type="EMBL" id="HIT41273.1"/>
    </source>
</evidence>
<dbReference type="Pfam" id="PF00672">
    <property type="entry name" value="HAMP"/>
    <property type="match status" value="1"/>
</dbReference>
<dbReference type="PROSITE" id="PS50109">
    <property type="entry name" value="HIS_KIN"/>
    <property type="match status" value="1"/>
</dbReference>
<dbReference type="PROSITE" id="PS50885">
    <property type="entry name" value="HAMP"/>
    <property type="match status" value="1"/>
</dbReference>
<dbReference type="GO" id="GO:0030295">
    <property type="term" value="F:protein kinase activator activity"/>
    <property type="evidence" value="ECO:0007669"/>
    <property type="project" value="TreeGrafter"/>
</dbReference>
<dbReference type="Gene3D" id="6.10.340.10">
    <property type="match status" value="1"/>
</dbReference>
<evidence type="ECO:0000256" key="5">
    <source>
        <dbReference type="ARBA" id="ARBA00022679"/>
    </source>
</evidence>
<keyword evidence="10" id="KW-0472">Membrane</keyword>
<keyword evidence="9" id="KW-0902">Two-component regulatory system</keyword>
<dbReference type="GO" id="GO:0016020">
    <property type="term" value="C:membrane"/>
    <property type="evidence" value="ECO:0007669"/>
    <property type="project" value="UniProtKB-SubCell"/>
</dbReference>
<keyword evidence="7 13" id="KW-0418">Kinase</keyword>
<dbReference type="Gene3D" id="1.10.287.130">
    <property type="match status" value="1"/>
</dbReference>
<evidence type="ECO:0000256" key="10">
    <source>
        <dbReference type="SAM" id="Phobius"/>
    </source>
</evidence>
<name>A0A9D1GI52_9FIRM</name>
<dbReference type="AlphaFoldDB" id="A0A9D1GI52"/>
<dbReference type="InterPro" id="IPR004358">
    <property type="entry name" value="Sig_transdc_His_kin-like_C"/>
</dbReference>
<proteinExistence type="predicted"/>
<feature type="transmembrane region" description="Helical" evidence="10">
    <location>
        <begin position="12"/>
        <end position="33"/>
    </location>
</feature>
<gene>
    <name evidence="13" type="ORF">IAB60_04070</name>
</gene>
<dbReference type="GO" id="GO:0005524">
    <property type="term" value="F:ATP binding"/>
    <property type="evidence" value="ECO:0007669"/>
    <property type="project" value="UniProtKB-KW"/>
</dbReference>
<keyword evidence="6" id="KW-0547">Nucleotide-binding</keyword>
<dbReference type="SMART" id="SM00387">
    <property type="entry name" value="HATPase_c"/>
    <property type="match status" value="1"/>
</dbReference>
<comment type="subcellular location">
    <subcellularLocation>
        <location evidence="2">Membrane</location>
    </subcellularLocation>
</comment>
<dbReference type="Gene3D" id="3.30.565.10">
    <property type="entry name" value="Histidine kinase-like ATPase, C-terminal domain"/>
    <property type="match status" value="1"/>
</dbReference>
<evidence type="ECO:0000256" key="7">
    <source>
        <dbReference type="ARBA" id="ARBA00022777"/>
    </source>
</evidence>